<protein>
    <submittedName>
        <fullName evidence="2">DUF1566 domain-containing protein</fullName>
    </submittedName>
</protein>
<dbReference type="InterPro" id="IPR008964">
    <property type="entry name" value="Invasin/intimin_cell_adhesion"/>
</dbReference>
<dbReference type="Proteomes" id="UP000593591">
    <property type="component" value="Chromosome"/>
</dbReference>
<sequence length="624" mass="65561">MHFKSDITTFSHRKTAHDAGKIIHCSWAFNCKWIIFFPPAKRLSQGFKLAVGVRALTNVYFKPFQEAFMQKFPKVFTIMSAILALAFGLASCKENVDDDPTVTPQKTAGSISYATTSVEKTTADGTFTNELTKTGDGTVTYASSKETVATVNATTGEVTIAGAGTTTITATVADSDTYTYETKTASYTLTVTAADTTPQKTAGSISYAVTSVEKTTADGAFTNVLTTTGDGTVTYASSKTDVAEVTQTGLVTIKGAGETTITATVADSDTYTYETKSASYTLTVTAADITPQKTAGSISYAVTSVEKTTADGAFTNVLTTTGDGTVTYTSSKTDIAEVNTQTGLVTIKGAGTTTITATVADSESYTYATKTASYTLTVTQATTPTTYIGTKAPTEAKAVGDIVFSDGSATPYSEDLTLTEEDLTLTEEQKSKAVAVIFYAGSASDTLGAKTLGVGLKNSVTDSTFLAWAKNGVNGYSTNITAIQCTPSESGIGRTAKATFKGDTDGSDNWQALCDAVSDEETSGNYPAWEWVNAYATTANLTDDYASGWYLPTVAELSMLYRAKDTVNASIEAAGGTEIADADYWSSSQAASNNSSAWTVYFDPDYLNTSSKDNGILVCAVRAF</sequence>
<feature type="domain" description="BIG2" evidence="1">
    <location>
        <begin position="199"/>
        <end position="275"/>
    </location>
</feature>
<feature type="domain" description="BIG2" evidence="1">
    <location>
        <begin position="105"/>
        <end position="182"/>
    </location>
</feature>
<organism evidence="2 3">
    <name type="scientific">Treponema rectale</name>
    <dbReference type="NCBI Taxonomy" id="744512"/>
    <lineage>
        <taxon>Bacteria</taxon>
        <taxon>Pseudomonadati</taxon>
        <taxon>Spirochaetota</taxon>
        <taxon>Spirochaetia</taxon>
        <taxon>Spirochaetales</taxon>
        <taxon>Treponemataceae</taxon>
        <taxon>Treponema</taxon>
    </lineage>
</organism>
<accession>A0A7M1XM27</accession>
<gene>
    <name evidence="2" type="ORF">DYE49_07045</name>
</gene>
<evidence type="ECO:0000259" key="1">
    <source>
        <dbReference type="SMART" id="SM00635"/>
    </source>
</evidence>
<dbReference type="Pfam" id="PF07603">
    <property type="entry name" value="Lcl_C"/>
    <property type="match status" value="1"/>
</dbReference>
<reference evidence="2 3" key="1">
    <citation type="submission" date="2018-08" db="EMBL/GenBank/DDBJ databases">
        <title>The first complete genome of Treponema rectale (CHPAT), a commensal spirochete of the bovine rectum.</title>
        <authorList>
            <person name="Staton G.J."/>
            <person name="Clegg S.R."/>
            <person name="Carter S.D."/>
            <person name="Radford A.D."/>
            <person name="Darby A."/>
            <person name="Hall N."/>
            <person name="Birtles R.J."/>
            <person name="Evans N.J."/>
        </authorList>
    </citation>
    <scope>NUCLEOTIDE SEQUENCE [LARGE SCALE GENOMIC DNA]</scope>
    <source>
        <strain evidence="2 3">CHPA</strain>
    </source>
</reference>
<dbReference type="SMART" id="SM00635">
    <property type="entry name" value="BID_2"/>
    <property type="match status" value="3"/>
</dbReference>
<dbReference type="Gene3D" id="2.60.40.1080">
    <property type="match status" value="3"/>
</dbReference>
<dbReference type="SUPFAM" id="SSF49373">
    <property type="entry name" value="Invasin/intimin cell-adhesion fragments"/>
    <property type="match status" value="3"/>
</dbReference>
<dbReference type="EMBL" id="CP031517">
    <property type="protein sequence ID" value="QOS40220.1"/>
    <property type="molecule type" value="Genomic_DNA"/>
</dbReference>
<dbReference type="AlphaFoldDB" id="A0A7M1XM27"/>
<dbReference type="InterPro" id="IPR003343">
    <property type="entry name" value="Big_2"/>
</dbReference>
<evidence type="ECO:0000313" key="3">
    <source>
        <dbReference type="Proteomes" id="UP000593591"/>
    </source>
</evidence>
<dbReference type="InterPro" id="IPR011460">
    <property type="entry name" value="Lcl_C"/>
</dbReference>
<proteinExistence type="predicted"/>
<name>A0A7M1XM27_9SPIR</name>
<evidence type="ECO:0000313" key="2">
    <source>
        <dbReference type="EMBL" id="QOS40220.1"/>
    </source>
</evidence>
<feature type="domain" description="BIG2" evidence="1">
    <location>
        <begin position="292"/>
        <end position="369"/>
    </location>
</feature>
<dbReference type="KEGG" id="trc:DYE49_07045"/>